<evidence type="ECO:0000259" key="1">
    <source>
        <dbReference type="Pfam" id="PF24758"/>
    </source>
</evidence>
<dbReference type="OrthoDB" id="1298252at2759"/>
<name>A0A8T2B0P2_ARASU</name>
<dbReference type="PANTHER" id="PTHR31900">
    <property type="entry name" value="F-BOX/RNI SUPERFAMILY PROTEIN-RELATED"/>
    <property type="match status" value="1"/>
</dbReference>
<feature type="domain" description="F-box/LRR-repeat protein 15/At3g58940/PEG3-like LRR" evidence="1">
    <location>
        <begin position="4"/>
        <end position="105"/>
    </location>
</feature>
<dbReference type="EMBL" id="JAEFBJ010000008">
    <property type="protein sequence ID" value="KAG7580428.1"/>
    <property type="molecule type" value="Genomic_DNA"/>
</dbReference>
<dbReference type="Pfam" id="PF24758">
    <property type="entry name" value="LRR_At5g56370"/>
    <property type="match status" value="1"/>
</dbReference>
<keyword evidence="3" id="KW-1185">Reference proteome</keyword>
<dbReference type="AlphaFoldDB" id="A0A8T2B0P2"/>
<organism evidence="2 3">
    <name type="scientific">Arabidopsis suecica</name>
    <name type="common">Swedish thale-cress</name>
    <name type="synonym">Cardaminopsis suecica</name>
    <dbReference type="NCBI Taxonomy" id="45249"/>
    <lineage>
        <taxon>Eukaryota</taxon>
        <taxon>Viridiplantae</taxon>
        <taxon>Streptophyta</taxon>
        <taxon>Embryophyta</taxon>
        <taxon>Tracheophyta</taxon>
        <taxon>Spermatophyta</taxon>
        <taxon>Magnoliopsida</taxon>
        <taxon>eudicotyledons</taxon>
        <taxon>Gunneridae</taxon>
        <taxon>Pentapetalae</taxon>
        <taxon>rosids</taxon>
        <taxon>malvids</taxon>
        <taxon>Brassicales</taxon>
        <taxon>Brassicaceae</taxon>
        <taxon>Camelineae</taxon>
        <taxon>Arabidopsis</taxon>
    </lineage>
</organism>
<dbReference type="PANTHER" id="PTHR31900:SF34">
    <property type="entry name" value="EMB|CAB62440.1-RELATED"/>
    <property type="match status" value="1"/>
</dbReference>
<accession>A0A8T2B0P2</accession>
<dbReference type="Proteomes" id="UP000694251">
    <property type="component" value="Chromosome 8"/>
</dbReference>
<protein>
    <submittedName>
        <fullName evidence="2">Leucine-rich repeat 2</fullName>
    </submittedName>
</protein>
<dbReference type="InterPro" id="IPR050232">
    <property type="entry name" value="FBL13/AtMIF1-like"/>
</dbReference>
<comment type="caution">
    <text evidence="2">The sequence shown here is derived from an EMBL/GenBank/DDBJ whole genome shotgun (WGS) entry which is preliminary data.</text>
</comment>
<dbReference type="InterPro" id="IPR055411">
    <property type="entry name" value="LRR_FXL15/At3g58940/PEG3-like"/>
</dbReference>
<evidence type="ECO:0000313" key="2">
    <source>
        <dbReference type="EMBL" id="KAG7580428.1"/>
    </source>
</evidence>
<gene>
    <name evidence="2" type="ORF">ISN44_As08g002240</name>
</gene>
<sequence>MCSMLVKLNVEKVVFVDVTSPISFPSLKKLSLKYVIYPGNEFVQRLLSDCPVLESLVVKPIQGDNVTSFTIKVPSLKSLVLRKYEASDIAAGFVIDAPSLESFEIYDINEGSFCVIDESQMPNVVEANIEVMAYDPANILSAITSVKRLTIRGITASIPVGTVFSSLVYLEILTYNEAEWLTLLMRVLKDSPNLRALKLVQLHYEDDDEDDDRPCWSEPSSVPECVKWSLNS</sequence>
<reference evidence="2 3" key="1">
    <citation type="submission" date="2020-12" db="EMBL/GenBank/DDBJ databases">
        <title>Concerted genomic and epigenomic changes stabilize Arabidopsis allopolyploids.</title>
        <authorList>
            <person name="Chen Z."/>
        </authorList>
    </citation>
    <scope>NUCLEOTIDE SEQUENCE [LARGE SCALE GENOMIC DNA]</scope>
    <source>
        <strain evidence="2">As9502</strain>
        <tissue evidence="2">Leaf</tissue>
    </source>
</reference>
<evidence type="ECO:0000313" key="3">
    <source>
        <dbReference type="Proteomes" id="UP000694251"/>
    </source>
</evidence>
<proteinExistence type="predicted"/>